<evidence type="ECO:0000313" key="3">
    <source>
        <dbReference type="Proteomes" id="UP001629432"/>
    </source>
</evidence>
<comment type="caution">
    <text evidence="2">The sequence shown here is derived from an EMBL/GenBank/DDBJ whole genome shotgun (WGS) entry which is preliminary data.</text>
</comment>
<sequence>MSYLALFFSGAFLCNCVPHLASGLRGEPFPTPFAKPHGVGNSSALVNVLWGYSNLLAGLYLLTRQPVTIGVNANCLTVLAGVLVLGTFSAVHFGKVWQGKHAR</sequence>
<organism evidence="2 3">
    <name type="scientific">Paraburkholderia metrosideri</name>
    <dbReference type="NCBI Taxonomy" id="580937"/>
    <lineage>
        <taxon>Bacteria</taxon>
        <taxon>Pseudomonadati</taxon>
        <taxon>Pseudomonadota</taxon>
        <taxon>Betaproteobacteria</taxon>
        <taxon>Burkholderiales</taxon>
        <taxon>Burkholderiaceae</taxon>
        <taxon>Paraburkholderia</taxon>
    </lineage>
</organism>
<dbReference type="Proteomes" id="UP001629432">
    <property type="component" value="Unassembled WGS sequence"/>
</dbReference>
<keyword evidence="1" id="KW-1133">Transmembrane helix</keyword>
<reference evidence="2 3" key="1">
    <citation type="journal article" date="2024" name="Chem. Sci.">
        <title>Discovery of megapolipeptins by genome mining of a Burkholderiales bacteria collection.</title>
        <authorList>
            <person name="Paulo B.S."/>
            <person name="Recchia M.J.J."/>
            <person name="Lee S."/>
            <person name="Fergusson C.H."/>
            <person name="Romanowski S.B."/>
            <person name="Hernandez A."/>
            <person name="Krull N."/>
            <person name="Liu D.Y."/>
            <person name="Cavanagh H."/>
            <person name="Bos A."/>
            <person name="Gray C.A."/>
            <person name="Murphy B.T."/>
            <person name="Linington R.G."/>
            <person name="Eustaquio A.S."/>
        </authorList>
    </citation>
    <scope>NUCLEOTIDE SEQUENCE [LARGE SCALE GENOMIC DNA]</scope>
    <source>
        <strain evidence="2 3">RL17-338-BIC-A</strain>
    </source>
</reference>
<proteinExistence type="predicted"/>
<feature type="transmembrane region" description="Helical" evidence="1">
    <location>
        <begin position="42"/>
        <end position="62"/>
    </location>
</feature>
<accession>A0ABW9E4H8</accession>
<keyword evidence="1" id="KW-0472">Membrane</keyword>
<keyword evidence="3" id="KW-1185">Reference proteome</keyword>
<protein>
    <submittedName>
        <fullName evidence="2">Uncharacterized protein</fullName>
    </submittedName>
</protein>
<dbReference type="RefSeq" id="WP_408241355.1">
    <property type="nucleotide sequence ID" value="NZ_JAQQCF010000064.1"/>
</dbReference>
<dbReference type="EMBL" id="JAQQCF010000064">
    <property type="protein sequence ID" value="MFM0642275.1"/>
    <property type="molecule type" value="Genomic_DNA"/>
</dbReference>
<gene>
    <name evidence="2" type="ORF">PQQ63_36950</name>
</gene>
<evidence type="ECO:0000256" key="1">
    <source>
        <dbReference type="SAM" id="Phobius"/>
    </source>
</evidence>
<evidence type="ECO:0000313" key="2">
    <source>
        <dbReference type="EMBL" id="MFM0642275.1"/>
    </source>
</evidence>
<name>A0ABW9E4H8_9BURK</name>
<feature type="transmembrane region" description="Helical" evidence="1">
    <location>
        <begin position="74"/>
        <end position="93"/>
    </location>
</feature>
<keyword evidence="1" id="KW-0812">Transmembrane</keyword>